<evidence type="ECO:0000313" key="3">
    <source>
        <dbReference type="EMBL" id="QDV51986.1"/>
    </source>
</evidence>
<dbReference type="KEGG" id="gfm:Enr17x_40450"/>
<protein>
    <submittedName>
        <fullName evidence="3">Uncharacterized protein</fullName>
    </submittedName>
</protein>
<evidence type="ECO:0000256" key="2">
    <source>
        <dbReference type="SAM" id="Phobius"/>
    </source>
</evidence>
<sequence>MSKLQLPLMSLVAAIPGGLLTYLLVMAFLNHAEAMSTTLLGVAGLTLLLSGFLTILPVGALIFGPKGASKKKSKSKDEPELEADEEDEDDFVSDSAAELSDEFAEDEFEEDDDMLASGDDLDFGEVDELSDSEISGEIEEEEFDFSDEYEFDDEDEEDK</sequence>
<dbReference type="Proteomes" id="UP000318313">
    <property type="component" value="Chromosome"/>
</dbReference>
<feature type="transmembrane region" description="Helical" evidence="2">
    <location>
        <begin position="7"/>
        <end position="29"/>
    </location>
</feature>
<keyword evidence="2" id="KW-1133">Transmembrane helix</keyword>
<keyword evidence="2" id="KW-0812">Transmembrane</keyword>
<keyword evidence="4" id="KW-1185">Reference proteome</keyword>
<dbReference type="RefSeq" id="WP_145311366.1">
    <property type="nucleotide sequence ID" value="NZ_CP037452.1"/>
</dbReference>
<accession>A0A518IFX0</accession>
<dbReference type="OrthoDB" id="292328at2"/>
<name>A0A518IFX0_9PLAN</name>
<proteinExistence type="predicted"/>
<dbReference type="EMBL" id="CP037452">
    <property type="protein sequence ID" value="QDV51986.1"/>
    <property type="molecule type" value="Genomic_DNA"/>
</dbReference>
<reference evidence="3 4" key="1">
    <citation type="submission" date="2019-03" db="EMBL/GenBank/DDBJ databases">
        <title>Deep-cultivation of Planctomycetes and their phenomic and genomic characterization uncovers novel biology.</title>
        <authorList>
            <person name="Wiegand S."/>
            <person name="Jogler M."/>
            <person name="Boedeker C."/>
            <person name="Pinto D."/>
            <person name="Vollmers J."/>
            <person name="Rivas-Marin E."/>
            <person name="Kohn T."/>
            <person name="Peeters S.H."/>
            <person name="Heuer A."/>
            <person name="Rast P."/>
            <person name="Oberbeckmann S."/>
            <person name="Bunk B."/>
            <person name="Jeske O."/>
            <person name="Meyerdierks A."/>
            <person name="Storesund J.E."/>
            <person name="Kallscheuer N."/>
            <person name="Luecker S."/>
            <person name="Lage O.M."/>
            <person name="Pohl T."/>
            <person name="Merkel B.J."/>
            <person name="Hornburger P."/>
            <person name="Mueller R.-W."/>
            <person name="Bruemmer F."/>
            <person name="Labrenz M."/>
            <person name="Spormann A.M."/>
            <person name="Op den Camp H."/>
            <person name="Overmann J."/>
            <person name="Amann R."/>
            <person name="Jetten M.S.M."/>
            <person name="Mascher T."/>
            <person name="Medema M.H."/>
            <person name="Devos D.P."/>
            <person name="Kaster A.-K."/>
            <person name="Ovreas L."/>
            <person name="Rohde M."/>
            <person name="Galperin M.Y."/>
            <person name="Jogler C."/>
        </authorList>
    </citation>
    <scope>NUCLEOTIDE SEQUENCE [LARGE SCALE GENOMIC DNA]</scope>
    <source>
        <strain evidence="3 4">Enr17</strain>
    </source>
</reference>
<feature type="compositionally biased region" description="Acidic residues" evidence="1">
    <location>
        <begin position="99"/>
        <end position="159"/>
    </location>
</feature>
<evidence type="ECO:0000313" key="4">
    <source>
        <dbReference type="Proteomes" id="UP000318313"/>
    </source>
</evidence>
<dbReference type="AlphaFoldDB" id="A0A518IFX0"/>
<feature type="transmembrane region" description="Helical" evidence="2">
    <location>
        <begin position="41"/>
        <end position="64"/>
    </location>
</feature>
<feature type="region of interest" description="Disordered" evidence="1">
    <location>
        <begin position="64"/>
        <end position="159"/>
    </location>
</feature>
<organism evidence="3 4">
    <name type="scientific">Gimesia fumaroli</name>
    <dbReference type="NCBI Taxonomy" id="2527976"/>
    <lineage>
        <taxon>Bacteria</taxon>
        <taxon>Pseudomonadati</taxon>
        <taxon>Planctomycetota</taxon>
        <taxon>Planctomycetia</taxon>
        <taxon>Planctomycetales</taxon>
        <taxon>Planctomycetaceae</taxon>
        <taxon>Gimesia</taxon>
    </lineage>
</organism>
<gene>
    <name evidence="3" type="ORF">Enr17x_40450</name>
</gene>
<keyword evidence="2" id="KW-0472">Membrane</keyword>
<evidence type="ECO:0000256" key="1">
    <source>
        <dbReference type="SAM" id="MobiDB-lite"/>
    </source>
</evidence>
<feature type="compositionally biased region" description="Acidic residues" evidence="1">
    <location>
        <begin position="79"/>
        <end position="92"/>
    </location>
</feature>